<dbReference type="PRINTS" id="PR00248">
    <property type="entry name" value="GPCRMGR"/>
</dbReference>
<evidence type="ECO:0000256" key="7">
    <source>
        <dbReference type="ARBA" id="ARBA00023136"/>
    </source>
</evidence>
<comment type="similarity">
    <text evidence="11">Belongs to the G-protein coupled receptor 3 family. TAS1R subfamily.</text>
</comment>
<feature type="domain" description="Receptor ligand binding region" evidence="13">
    <location>
        <begin position="11"/>
        <end position="381"/>
    </location>
</feature>
<dbReference type="InterPro" id="IPR000337">
    <property type="entry name" value="GPCR_3"/>
</dbReference>
<evidence type="ECO:0000256" key="10">
    <source>
        <dbReference type="ARBA" id="ARBA00023224"/>
    </source>
</evidence>
<evidence type="ECO:0000259" key="13">
    <source>
        <dbReference type="Pfam" id="PF01094"/>
    </source>
</evidence>
<reference evidence="15" key="1">
    <citation type="submission" date="2025-08" db="UniProtKB">
        <authorList>
            <consortium name="Ensembl"/>
        </authorList>
    </citation>
    <scope>IDENTIFICATION</scope>
</reference>
<dbReference type="InterPro" id="IPR000068">
    <property type="entry name" value="GPCR_3_Ca_sens_rcpt-rel"/>
</dbReference>
<evidence type="ECO:0000256" key="9">
    <source>
        <dbReference type="ARBA" id="ARBA00023180"/>
    </source>
</evidence>
<dbReference type="SUPFAM" id="SSF53822">
    <property type="entry name" value="Periplasmic binding protein-like I"/>
    <property type="match status" value="1"/>
</dbReference>
<dbReference type="Ensembl" id="ENSNMLT00000031363.1">
    <property type="protein sequence ID" value="ENSNMLP00000028079.1"/>
    <property type="gene ID" value="ENSNMLG00000017881.1"/>
</dbReference>
<evidence type="ECO:0000256" key="8">
    <source>
        <dbReference type="ARBA" id="ARBA00023170"/>
    </source>
</evidence>
<keyword evidence="8" id="KW-0675">Receptor</keyword>
<evidence type="ECO:0000256" key="6">
    <source>
        <dbReference type="ARBA" id="ARBA00023040"/>
    </source>
</evidence>
<dbReference type="InterPro" id="IPR038550">
    <property type="entry name" value="GPCR_3_9-Cys_sf"/>
</dbReference>
<feature type="domain" description="GPCR family 3 nine cysteines" evidence="14">
    <location>
        <begin position="442"/>
        <end position="493"/>
    </location>
</feature>
<evidence type="ECO:0000256" key="3">
    <source>
        <dbReference type="ARBA" id="ARBA00022692"/>
    </source>
</evidence>
<evidence type="ECO:0000313" key="15">
    <source>
        <dbReference type="Ensembl" id="ENSNMLP00000028079.1"/>
    </source>
</evidence>
<evidence type="ECO:0000256" key="1">
    <source>
        <dbReference type="ARBA" id="ARBA00004651"/>
    </source>
</evidence>
<dbReference type="InterPro" id="IPR001828">
    <property type="entry name" value="ANF_lig-bd_rcpt"/>
</dbReference>
<keyword evidence="16" id="KW-1185">Reference proteome</keyword>
<proteinExistence type="inferred from homology"/>
<evidence type="ECO:0000256" key="11">
    <source>
        <dbReference type="ARBA" id="ARBA00038492"/>
    </source>
</evidence>
<dbReference type="Pfam" id="PF07562">
    <property type="entry name" value="NCD3G"/>
    <property type="match status" value="1"/>
</dbReference>
<evidence type="ECO:0000256" key="5">
    <source>
        <dbReference type="ARBA" id="ARBA00022989"/>
    </source>
</evidence>
<keyword evidence="9" id="KW-0325">Glycoprotein</keyword>
<dbReference type="PANTHER" id="PTHR24061:SF435">
    <property type="entry name" value="TASTE RECEPTOR TYPE 1 MEMBER 3"/>
    <property type="match status" value="1"/>
</dbReference>
<keyword evidence="2" id="KW-1003">Cell membrane</keyword>
<keyword evidence="6" id="KW-0297">G-protein coupled receptor</keyword>
<dbReference type="PANTHER" id="PTHR24061">
    <property type="entry name" value="CALCIUM-SENSING RECEPTOR-RELATED"/>
    <property type="match status" value="1"/>
</dbReference>
<dbReference type="FunFam" id="2.10.50.30:FF:000004">
    <property type="entry name" value="Taste receptor type 1 member 3-like protein"/>
    <property type="match status" value="1"/>
</dbReference>
<dbReference type="InterPro" id="IPR011500">
    <property type="entry name" value="GPCR_3_9-Cys_dom"/>
</dbReference>
<sequence length="495" mass="55266">PFTLHYVPKMMKYAVDEVNANPKLLPGIKLGYKIYDTCNQPSVIVRPTLSFLTEKYTKVLSVQCNYTDYETSMVAVIGPNGSEMVSIIGKLLGFFLMPQVGVSYRATSVKFSDKTVYPSFFRTVPSDKWQVEVMVQLIKEFQWNWVAVIGSEEEYGKMGVQEFSKLAEKRSLCVAYQAFIPVYTDPGPTIDDIISNIKTTNVSVIVVFSLPEAAAVIIHKIIGVWIGTTSWANTNIVSDIPGIQSIGTVIGFIDKTQSVDLLTEYTQTLFTKISENVNSTHTETGSYSSDLCPQCRSLSPANISIVEHSAVQQAAFSVYAAIYSVAKALHQLLYCNNSVCDWKPLLQVLKNISFDINGTKFEYDSDGNPNIGYDVIQWVWNGSNLRFQYVGTYLHNLSIDKALFTWHTEDSTVRCKKIQLGYRLVIIEFSLSQFNSLQTLQVPVSTCSANCEPGQVRRVKGFHSCCFDCINCQPGTYQAKPGEGSQHKMCSSDRT</sequence>
<dbReference type="GO" id="GO:0005886">
    <property type="term" value="C:plasma membrane"/>
    <property type="evidence" value="ECO:0007669"/>
    <property type="project" value="UniProtKB-SubCell"/>
</dbReference>
<dbReference type="Gene3D" id="2.10.50.30">
    <property type="entry name" value="GPCR, family 3, nine cysteines domain"/>
    <property type="match status" value="1"/>
</dbReference>
<name>A0A8C6TXD4_9GOBI</name>
<evidence type="ECO:0000256" key="12">
    <source>
        <dbReference type="ARBA" id="ARBA00040705"/>
    </source>
</evidence>
<keyword evidence="4" id="KW-0732">Signal</keyword>
<keyword evidence="7" id="KW-0472">Membrane</keyword>
<keyword evidence="3" id="KW-0812">Transmembrane</keyword>
<evidence type="ECO:0000259" key="14">
    <source>
        <dbReference type="Pfam" id="PF07562"/>
    </source>
</evidence>
<evidence type="ECO:0000256" key="2">
    <source>
        <dbReference type="ARBA" id="ARBA00022475"/>
    </source>
</evidence>
<dbReference type="InterPro" id="IPR028082">
    <property type="entry name" value="Peripla_BP_I"/>
</dbReference>
<organism evidence="15 16">
    <name type="scientific">Neogobius melanostomus</name>
    <name type="common">round goby</name>
    <dbReference type="NCBI Taxonomy" id="47308"/>
    <lineage>
        <taxon>Eukaryota</taxon>
        <taxon>Metazoa</taxon>
        <taxon>Chordata</taxon>
        <taxon>Craniata</taxon>
        <taxon>Vertebrata</taxon>
        <taxon>Euteleostomi</taxon>
        <taxon>Actinopterygii</taxon>
        <taxon>Neopterygii</taxon>
        <taxon>Teleostei</taxon>
        <taxon>Neoteleostei</taxon>
        <taxon>Acanthomorphata</taxon>
        <taxon>Gobiaria</taxon>
        <taxon>Gobiiformes</taxon>
        <taxon>Gobioidei</taxon>
        <taxon>Gobiidae</taxon>
        <taxon>Benthophilinae</taxon>
        <taxon>Neogobiini</taxon>
        <taxon>Neogobius</taxon>
    </lineage>
</organism>
<protein>
    <recommendedName>
        <fullName evidence="12">Taste receptor type 1 member 3</fullName>
    </recommendedName>
</protein>
<dbReference type="FunFam" id="3.40.50.2300:FF:000016">
    <property type="entry name" value="Taste 1 receptor member 2"/>
    <property type="match status" value="1"/>
</dbReference>
<keyword evidence="5" id="KW-1133">Transmembrane helix</keyword>
<dbReference type="GO" id="GO:0050916">
    <property type="term" value="P:sensory perception of sweet taste"/>
    <property type="evidence" value="ECO:0007669"/>
    <property type="project" value="TreeGrafter"/>
</dbReference>
<accession>A0A8C6TXD4</accession>
<dbReference type="GO" id="GO:0050917">
    <property type="term" value="P:sensory perception of umami taste"/>
    <property type="evidence" value="ECO:0007669"/>
    <property type="project" value="TreeGrafter"/>
</dbReference>
<reference evidence="15" key="2">
    <citation type="submission" date="2025-09" db="UniProtKB">
        <authorList>
            <consortium name="Ensembl"/>
        </authorList>
    </citation>
    <scope>IDENTIFICATION</scope>
</reference>
<dbReference type="Gene3D" id="3.40.50.2300">
    <property type="match status" value="2"/>
</dbReference>
<keyword evidence="10" id="KW-0807">Transducer</keyword>
<dbReference type="GO" id="GO:0004930">
    <property type="term" value="F:G protein-coupled receptor activity"/>
    <property type="evidence" value="ECO:0007669"/>
    <property type="project" value="UniProtKB-KW"/>
</dbReference>
<dbReference type="Proteomes" id="UP000694523">
    <property type="component" value="Unplaced"/>
</dbReference>
<evidence type="ECO:0000256" key="4">
    <source>
        <dbReference type="ARBA" id="ARBA00022729"/>
    </source>
</evidence>
<dbReference type="AlphaFoldDB" id="A0A8C6TXD4"/>
<dbReference type="Pfam" id="PF01094">
    <property type="entry name" value="ANF_receptor"/>
    <property type="match status" value="1"/>
</dbReference>
<evidence type="ECO:0000313" key="16">
    <source>
        <dbReference type="Proteomes" id="UP000694523"/>
    </source>
</evidence>
<comment type="subcellular location">
    <subcellularLocation>
        <location evidence="1">Cell membrane</location>
        <topology evidence="1">Multi-pass membrane protein</topology>
    </subcellularLocation>
</comment>